<accession>A0AAD8PKA5</accession>
<feature type="non-terminal residue" evidence="1">
    <location>
        <position position="1"/>
    </location>
</feature>
<protein>
    <submittedName>
        <fullName evidence="1">Uncharacterized protein</fullName>
    </submittedName>
</protein>
<sequence length="58" mass="5950">DYIGNTYGCGSVFPGQNYCQQVGVAGDCPICCYSPARNSSGVLTSAKCCTAGSDRCPC</sequence>
<keyword evidence="2" id="KW-1185">Reference proteome</keyword>
<name>A0AAD8PKA5_9PEZI</name>
<reference evidence="1" key="1">
    <citation type="submission" date="2021-06" db="EMBL/GenBank/DDBJ databases">
        <title>Comparative genomics, transcriptomics and evolutionary studies reveal genomic signatures of adaptation to plant cell wall in hemibiotrophic fungi.</title>
        <authorList>
            <consortium name="DOE Joint Genome Institute"/>
            <person name="Baroncelli R."/>
            <person name="Diaz J.F."/>
            <person name="Benocci T."/>
            <person name="Peng M."/>
            <person name="Battaglia E."/>
            <person name="Haridas S."/>
            <person name="Andreopoulos W."/>
            <person name="Labutti K."/>
            <person name="Pangilinan J."/>
            <person name="Floch G.L."/>
            <person name="Makela M.R."/>
            <person name="Henrissat B."/>
            <person name="Grigoriev I.V."/>
            <person name="Crouch J.A."/>
            <person name="De Vries R.P."/>
            <person name="Sukno S.A."/>
            <person name="Thon M.R."/>
        </authorList>
    </citation>
    <scope>NUCLEOTIDE SEQUENCE</scope>
    <source>
        <strain evidence="1">CBS 125086</strain>
    </source>
</reference>
<dbReference type="GeneID" id="85440314"/>
<gene>
    <name evidence="1" type="ORF">LY79DRAFT_528937</name>
</gene>
<dbReference type="RefSeq" id="XP_060407526.1">
    <property type="nucleotide sequence ID" value="XM_060556074.1"/>
</dbReference>
<dbReference type="AlphaFoldDB" id="A0AAD8PKA5"/>
<comment type="caution">
    <text evidence="1">The sequence shown here is derived from an EMBL/GenBank/DDBJ whole genome shotgun (WGS) entry which is preliminary data.</text>
</comment>
<evidence type="ECO:0000313" key="1">
    <source>
        <dbReference type="EMBL" id="KAK1566353.1"/>
    </source>
</evidence>
<dbReference type="EMBL" id="JAHLJV010000144">
    <property type="protein sequence ID" value="KAK1566353.1"/>
    <property type="molecule type" value="Genomic_DNA"/>
</dbReference>
<organism evidence="1 2">
    <name type="scientific">Colletotrichum navitas</name>
    <dbReference type="NCBI Taxonomy" id="681940"/>
    <lineage>
        <taxon>Eukaryota</taxon>
        <taxon>Fungi</taxon>
        <taxon>Dikarya</taxon>
        <taxon>Ascomycota</taxon>
        <taxon>Pezizomycotina</taxon>
        <taxon>Sordariomycetes</taxon>
        <taxon>Hypocreomycetidae</taxon>
        <taxon>Glomerellales</taxon>
        <taxon>Glomerellaceae</taxon>
        <taxon>Colletotrichum</taxon>
        <taxon>Colletotrichum graminicola species complex</taxon>
    </lineage>
</organism>
<proteinExistence type="predicted"/>
<evidence type="ECO:0000313" key="2">
    <source>
        <dbReference type="Proteomes" id="UP001230504"/>
    </source>
</evidence>
<dbReference type="Proteomes" id="UP001230504">
    <property type="component" value="Unassembled WGS sequence"/>
</dbReference>